<evidence type="ECO:0000313" key="8">
    <source>
        <dbReference type="Proteomes" id="UP000434172"/>
    </source>
</evidence>
<dbReference type="EMBL" id="WOWK01000004">
    <property type="protein sequence ID" value="KAF0331176.1"/>
    <property type="molecule type" value="Genomic_DNA"/>
</dbReference>
<dbReference type="PANTHER" id="PTHR47178">
    <property type="entry name" value="MONOOXYGENASE, FAD-BINDING"/>
    <property type="match status" value="1"/>
</dbReference>
<proteinExistence type="predicted"/>
<protein>
    <submittedName>
        <fullName evidence="7">Putative FAD dependent oxidoreductase</fullName>
    </submittedName>
</protein>
<evidence type="ECO:0000256" key="5">
    <source>
        <dbReference type="ARBA" id="ARBA00023033"/>
    </source>
</evidence>
<comment type="caution">
    <text evidence="7">The sequence shown here is derived from an EMBL/GenBank/DDBJ whole genome shotgun (WGS) entry which is preliminary data.</text>
</comment>
<dbReference type="GO" id="GO:0071949">
    <property type="term" value="F:FAD binding"/>
    <property type="evidence" value="ECO:0007669"/>
    <property type="project" value="InterPro"/>
</dbReference>
<dbReference type="GO" id="GO:0004497">
    <property type="term" value="F:monooxygenase activity"/>
    <property type="evidence" value="ECO:0007669"/>
    <property type="project" value="UniProtKB-KW"/>
</dbReference>
<evidence type="ECO:0000256" key="2">
    <source>
        <dbReference type="ARBA" id="ARBA00022630"/>
    </source>
</evidence>
<dbReference type="Gene3D" id="3.50.50.60">
    <property type="entry name" value="FAD/NAD(P)-binding domain"/>
    <property type="match status" value="1"/>
</dbReference>
<keyword evidence="2" id="KW-0285">Flavoprotein</keyword>
<evidence type="ECO:0000256" key="3">
    <source>
        <dbReference type="ARBA" id="ARBA00022827"/>
    </source>
</evidence>
<dbReference type="InterPro" id="IPR002938">
    <property type="entry name" value="FAD-bd"/>
</dbReference>
<name>A0A8H3WSD9_9PEZI</name>
<dbReference type="PANTHER" id="PTHR47178:SF5">
    <property type="entry name" value="FAD-BINDING DOMAIN-CONTAINING PROTEIN"/>
    <property type="match status" value="1"/>
</dbReference>
<feature type="domain" description="FAD-binding" evidence="6">
    <location>
        <begin position="141"/>
        <end position="405"/>
    </location>
</feature>
<dbReference type="InterPro" id="IPR036188">
    <property type="entry name" value="FAD/NAD-bd_sf"/>
</dbReference>
<keyword evidence="8" id="KW-1185">Reference proteome</keyword>
<dbReference type="Pfam" id="PF01494">
    <property type="entry name" value="FAD_binding_3"/>
    <property type="match status" value="1"/>
</dbReference>
<keyword evidence="3" id="KW-0274">FAD</keyword>
<dbReference type="OrthoDB" id="655030at2759"/>
<keyword evidence="4" id="KW-0560">Oxidoreductase</keyword>
<dbReference type="Proteomes" id="UP000434172">
    <property type="component" value="Unassembled WGS sequence"/>
</dbReference>
<keyword evidence="5" id="KW-0503">Monooxygenase</keyword>
<accession>A0A8H3WSD9</accession>
<dbReference type="PRINTS" id="PR00420">
    <property type="entry name" value="RNGMNOXGNASE"/>
</dbReference>
<organism evidence="7 8">
    <name type="scientific">Colletotrichum asianum</name>
    <dbReference type="NCBI Taxonomy" id="702518"/>
    <lineage>
        <taxon>Eukaryota</taxon>
        <taxon>Fungi</taxon>
        <taxon>Dikarya</taxon>
        <taxon>Ascomycota</taxon>
        <taxon>Pezizomycotina</taxon>
        <taxon>Sordariomycetes</taxon>
        <taxon>Hypocreomycetidae</taxon>
        <taxon>Glomerellales</taxon>
        <taxon>Glomerellaceae</taxon>
        <taxon>Colletotrichum</taxon>
        <taxon>Colletotrichum gloeosporioides species complex</taxon>
    </lineage>
</organism>
<evidence type="ECO:0000259" key="6">
    <source>
        <dbReference type="Pfam" id="PF01494"/>
    </source>
</evidence>
<evidence type="ECO:0000256" key="1">
    <source>
        <dbReference type="ARBA" id="ARBA00001974"/>
    </source>
</evidence>
<evidence type="ECO:0000313" key="7">
    <source>
        <dbReference type="EMBL" id="KAF0331176.1"/>
    </source>
</evidence>
<evidence type="ECO:0000256" key="4">
    <source>
        <dbReference type="ARBA" id="ARBA00023002"/>
    </source>
</evidence>
<sequence length="434" mass="46978">MSSSPASRIIIVGGGLGGLALGQSLKNANPPIPFHVFERDTSAAFRTQGYRIRISPDGAAALQKLLPGHLWQAFEATSAPMQPGFSRMDAMTGQPTEWATPLPGPPPKTGAGRQGFQEGKAYNVDRAILRNILLEGLEDHISFGKKFQSYTTNSEGEVEVTLDDGAKEIGSLLVGADGTRSAIRRQLLPNFTVLDTEGRAVFGKTFRTPELASAVPAEIVGGMSLTGESSESPVKLFCDNMVFDKTLDSAMRTKYHIPSDYVYWVLCFRDDVVPTKSEELLRFDHAQSAQQAQSMASPWHSSIRTLIEKQDVESASTLAFHTTSEELFTSAWSEFINSAEDTHPMVTLLGDAAHPMSPVGGVGANSAFQDAADLFGALVEISSGSRRTQDKIARLKEYERSTVERGVVMVKRSTGGAGHMFAMRPVAELKPVTH</sequence>
<comment type="cofactor">
    <cofactor evidence="1">
        <name>FAD</name>
        <dbReference type="ChEBI" id="CHEBI:57692"/>
    </cofactor>
</comment>
<dbReference type="SUPFAM" id="SSF51905">
    <property type="entry name" value="FAD/NAD(P)-binding domain"/>
    <property type="match status" value="1"/>
</dbReference>
<dbReference type="AlphaFoldDB" id="A0A8H3WSD9"/>
<gene>
    <name evidence="7" type="ORF">GQ607_001484</name>
</gene>
<reference evidence="7 8" key="1">
    <citation type="submission" date="2019-12" db="EMBL/GenBank/DDBJ databases">
        <title>A genome sequence resource for the geographically widespread anthracnose pathogen Colletotrichum asianum.</title>
        <authorList>
            <person name="Meng Y."/>
        </authorList>
    </citation>
    <scope>NUCLEOTIDE SEQUENCE [LARGE SCALE GENOMIC DNA]</scope>
    <source>
        <strain evidence="7 8">ICMP 18580</strain>
    </source>
</reference>